<feature type="compositionally biased region" description="Basic and acidic residues" evidence="2">
    <location>
        <begin position="267"/>
        <end position="277"/>
    </location>
</feature>
<comment type="caution">
    <text evidence="4">The sequence shown here is derived from an EMBL/GenBank/DDBJ whole genome shotgun (WGS) entry which is preliminary data.</text>
</comment>
<feature type="compositionally biased region" description="Basic and acidic residues" evidence="2">
    <location>
        <begin position="74"/>
        <end position="84"/>
    </location>
</feature>
<dbReference type="CDD" id="cd00067">
    <property type="entry name" value="GAL4"/>
    <property type="match status" value="1"/>
</dbReference>
<dbReference type="PANTHER" id="PTHR35392">
    <property type="entry name" value="ZN(II)2CYS6 TRANSCRIPTION FACTOR (EUROFUNG)-RELATED-RELATED"/>
    <property type="match status" value="1"/>
</dbReference>
<dbReference type="Proteomes" id="UP001303647">
    <property type="component" value="Unassembled WGS sequence"/>
</dbReference>
<proteinExistence type="predicted"/>
<keyword evidence="1" id="KW-0539">Nucleus</keyword>
<dbReference type="GO" id="GO:0008270">
    <property type="term" value="F:zinc ion binding"/>
    <property type="evidence" value="ECO:0007669"/>
    <property type="project" value="InterPro"/>
</dbReference>
<reference evidence="4" key="2">
    <citation type="submission" date="2023-05" db="EMBL/GenBank/DDBJ databases">
        <authorList>
            <consortium name="Lawrence Berkeley National Laboratory"/>
            <person name="Steindorff A."/>
            <person name="Hensen N."/>
            <person name="Bonometti L."/>
            <person name="Westerberg I."/>
            <person name="Brannstrom I.O."/>
            <person name="Guillou S."/>
            <person name="Cros-Aarteil S."/>
            <person name="Calhoun S."/>
            <person name="Haridas S."/>
            <person name="Kuo A."/>
            <person name="Mondo S."/>
            <person name="Pangilinan J."/>
            <person name="Riley R."/>
            <person name="Labutti K."/>
            <person name="Andreopoulos B."/>
            <person name="Lipzen A."/>
            <person name="Chen C."/>
            <person name="Yanf M."/>
            <person name="Daum C."/>
            <person name="Ng V."/>
            <person name="Clum A."/>
            <person name="Ohm R."/>
            <person name="Martin F."/>
            <person name="Silar P."/>
            <person name="Natvig D."/>
            <person name="Lalanne C."/>
            <person name="Gautier V."/>
            <person name="Ament-Velasquez S.L."/>
            <person name="Kruys A."/>
            <person name="Hutchinson M.I."/>
            <person name="Powell A.J."/>
            <person name="Barry K."/>
            <person name="Miller A.N."/>
            <person name="Grigoriev I.V."/>
            <person name="Debuchy R."/>
            <person name="Gladieux P."/>
            <person name="Thoren M.H."/>
            <person name="Johannesson H."/>
        </authorList>
    </citation>
    <scope>NUCLEOTIDE SEQUENCE</scope>
    <source>
        <strain evidence="4">CBS 359.72</strain>
    </source>
</reference>
<evidence type="ECO:0000259" key="3">
    <source>
        <dbReference type="PROSITE" id="PS50048"/>
    </source>
</evidence>
<organism evidence="4 5">
    <name type="scientific">Corynascus novoguineensis</name>
    <dbReference type="NCBI Taxonomy" id="1126955"/>
    <lineage>
        <taxon>Eukaryota</taxon>
        <taxon>Fungi</taxon>
        <taxon>Dikarya</taxon>
        <taxon>Ascomycota</taxon>
        <taxon>Pezizomycotina</taxon>
        <taxon>Sordariomycetes</taxon>
        <taxon>Sordariomycetidae</taxon>
        <taxon>Sordariales</taxon>
        <taxon>Chaetomiaceae</taxon>
        <taxon>Corynascus</taxon>
    </lineage>
</organism>
<dbReference type="GO" id="GO:0000981">
    <property type="term" value="F:DNA-binding transcription factor activity, RNA polymerase II-specific"/>
    <property type="evidence" value="ECO:0007669"/>
    <property type="project" value="InterPro"/>
</dbReference>
<dbReference type="InterPro" id="IPR052973">
    <property type="entry name" value="Fungal_sec-metab_reg_TF"/>
</dbReference>
<dbReference type="PROSITE" id="PS50048">
    <property type="entry name" value="ZN2_CY6_FUNGAL_2"/>
    <property type="match status" value="1"/>
</dbReference>
<protein>
    <submittedName>
        <fullName evidence="4">Cutinase transcription factor 1 beta</fullName>
    </submittedName>
</protein>
<gene>
    <name evidence="4" type="ORF">C7999DRAFT_15692</name>
</gene>
<dbReference type="InterPro" id="IPR001138">
    <property type="entry name" value="Zn2Cys6_DnaBD"/>
</dbReference>
<dbReference type="AlphaFoldDB" id="A0AAN7CPZ6"/>
<dbReference type="PANTHER" id="PTHR35392:SF3">
    <property type="entry name" value="ZN(2)-C6 FUNGAL-TYPE DOMAIN-CONTAINING PROTEIN"/>
    <property type="match status" value="1"/>
</dbReference>
<dbReference type="EMBL" id="MU857681">
    <property type="protein sequence ID" value="KAK4246159.1"/>
    <property type="molecule type" value="Genomic_DNA"/>
</dbReference>
<evidence type="ECO:0000256" key="2">
    <source>
        <dbReference type="SAM" id="MobiDB-lite"/>
    </source>
</evidence>
<evidence type="ECO:0000313" key="5">
    <source>
        <dbReference type="Proteomes" id="UP001303647"/>
    </source>
</evidence>
<evidence type="ECO:0000313" key="4">
    <source>
        <dbReference type="EMBL" id="KAK4246159.1"/>
    </source>
</evidence>
<feature type="region of interest" description="Disordered" evidence="2">
    <location>
        <begin position="69"/>
        <end position="89"/>
    </location>
</feature>
<evidence type="ECO:0000256" key="1">
    <source>
        <dbReference type="ARBA" id="ARBA00023242"/>
    </source>
</evidence>
<feature type="domain" description="Zn(2)-C6 fungal-type" evidence="3">
    <location>
        <begin position="285"/>
        <end position="323"/>
    </location>
</feature>
<feature type="region of interest" description="Disordered" evidence="2">
    <location>
        <begin position="253"/>
        <end position="277"/>
    </location>
</feature>
<name>A0AAN7CPZ6_9PEZI</name>
<sequence>MTRIKRTHLPASLPSLTPEDRRAIERVESIMKIPLSQLLVAQGVVNLNQKDLENGERLIPLETFGISQEQDEEQATRNDNHDSSPDEDTALAWDSSAAEFDNIDNDIVKEFENIDPWARDFGPLSMVATQRPATGFATSAGFSSSSLPMIHGHQIQQNSWSFTQAAIERAPAIMGNSFDHSSTEGATSDLINDPISTGQQSWELVENPSSSWPSQPLQPLNHARFDEWSNVGHNASVGEGRSNSALRFVPVHPQQPQTVSSVQRRGRFQDRDRQEETGRTRGLKACVRCRMQKIRCSIDEDNPTGVCLTCMAVSKQKVHNLPCLRHRLTECTLYRTGKGPGLEFTFRWRTMMLKDITEWESLDTRTVMIKSDVCEIPLKLVVRRFVPIPEDSVHRSWVDHRTGKRKFKKTTPYAIVNMKNAVQDMREYIATNVFKCMEYFLRGSDQLVKETYEFARRYMQRVESDDERKLLGNYFRLWFAIRRTATTEHIVGDDTLDMEPETKDESCPLLGKVPLPPVMIQQLDMVLTLGILEPLRKQVLEEFQKLALTVNSKNWMTIYLVTFMSLHSCAKISEENYNNARKHGLKRRYAIPNFIEERHHSANVFLSHYHYRTESSNPFKQNWKQRHMTPFSHMSVDDIQFLERTKVLLSERDAVIKTNRKELLYEHELYFISQMFEENWQPSDIIIDRTEGTVNDVGLKRYVRDDQAVKR</sequence>
<keyword evidence="5" id="KW-1185">Reference proteome</keyword>
<accession>A0AAN7CPZ6</accession>
<reference evidence="4" key="1">
    <citation type="journal article" date="2023" name="Mol. Phylogenet. Evol.">
        <title>Genome-scale phylogeny and comparative genomics of the fungal order Sordariales.</title>
        <authorList>
            <person name="Hensen N."/>
            <person name="Bonometti L."/>
            <person name="Westerberg I."/>
            <person name="Brannstrom I.O."/>
            <person name="Guillou S."/>
            <person name="Cros-Aarteil S."/>
            <person name="Calhoun S."/>
            <person name="Haridas S."/>
            <person name="Kuo A."/>
            <person name="Mondo S."/>
            <person name="Pangilinan J."/>
            <person name="Riley R."/>
            <person name="LaButti K."/>
            <person name="Andreopoulos B."/>
            <person name="Lipzen A."/>
            <person name="Chen C."/>
            <person name="Yan M."/>
            <person name="Daum C."/>
            <person name="Ng V."/>
            <person name="Clum A."/>
            <person name="Steindorff A."/>
            <person name="Ohm R.A."/>
            <person name="Martin F."/>
            <person name="Silar P."/>
            <person name="Natvig D.O."/>
            <person name="Lalanne C."/>
            <person name="Gautier V."/>
            <person name="Ament-Velasquez S.L."/>
            <person name="Kruys A."/>
            <person name="Hutchinson M.I."/>
            <person name="Powell A.J."/>
            <person name="Barry K."/>
            <person name="Miller A.N."/>
            <person name="Grigoriev I.V."/>
            <person name="Debuchy R."/>
            <person name="Gladieux P."/>
            <person name="Hiltunen Thoren M."/>
            <person name="Johannesson H."/>
        </authorList>
    </citation>
    <scope>NUCLEOTIDE SEQUENCE</scope>
    <source>
        <strain evidence="4">CBS 359.72</strain>
    </source>
</reference>